<dbReference type="InterPro" id="IPR045851">
    <property type="entry name" value="AMP-bd_C_sf"/>
</dbReference>
<dbReference type="Pfam" id="PF13193">
    <property type="entry name" value="AMP-binding_C"/>
    <property type="match status" value="1"/>
</dbReference>
<dbReference type="Gene3D" id="3.40.50.12780">
    <property type="entry name" value="N-terminal domain of ligase-like"/>
    <property type="match status" value="1"/>
</dbReference>
<dbReference type="InterPro" id="IPR050237">
    <property type="entry name" value="ATP-dep_AMP-bd_enzyme"/>
</dbReference>
<dbReference type="EC" id="6.2.1.26" evidence="5"/>
<name>A0A161K1N8_9ZZZZ</name>
<dbReference type="PANTHER" id="PTHR43767">
    <property type="entry name" value="LONG-CHAIN-FATTY-ACID--COA LIGASE"/>
    <property type="match status" value="1"/>
</dbReference>
<evidence type="ECO:0000259" key="4">
    <source>
        <dbReference type="Pfam" id="PF13193"/>
    </source>
</evidence>
<dbReference type="Gene3D" id="3.30.300.30">
    <property type="match status" value="1"/>
</dbReference>
<evidence type="ECO:0000259" key="3">
    <source>
        <dbReference type="Pfam" id="PF00501"/>
    </source>
</evidence>
<dbReference type="AlphaFoldDB" id="A0A161K1N8"/>
<dbReference type="GO" id="GO:0008756">
    <property type="term" value="F:o-succinylbenzoate-CoA ligase activity"/>
    <property type="evidence" value="ECO:0007669"/>
    <property type="project" value="UniProtKB-EC"/>
</dbReference>
<dbReference type="InterPro" id="IPR042099">
    <property type="entry name" value="ANL_N_sf"/>
</dbReference>
<dbReference type="InterPro" id="IPR025110">
    <property type="entry name" value="AMP-bd_C"/>
</dbReference>
<evidence type="ECO:0000256" key="1">
    <source>
        <dbReference type="ARBA" id="ARBA00006432"/>
    </source>
</evidence>
<dbReference type="SUPFAM" id="SSF56801">
    <property type="entry name" value="Acetyl-CoA synthetase-like"/>
    <property type="match status" value="1"/>
</dbReference>
<accession>A0A161K1N8</accession>
<evidence type="ECO:0000313" key="5">
    <source>
        <dbReference type="EMBL" id="CUS55096.1"/>
    </source>
</evidence>
<gene>
    <name evidence="5" type="ORF">MGWOODY_XGa2164</name>
</gene>
<dbReference type="InterPro" id="IPR000873">
    <property type="entry name" value="AMP-dep_synth/lig_dom"/>
</dbReference>
<dbReference type="PANTHER" id="PTHR43767:SF1">
    <property type="entry name" value="NONRIBOSOMAL PEPTIDE SYNTHASE PES1 (EUROFUNG)-RELATED"/>
    <property type="match status" value="1"/>
</dbReference>
<evidence type="ECO:0000256" key="2">
    <source>
        <dbReference type="ARBA" id="ARBA00022598"/>
    </source>
</evidence>
<proteinExistence type="inferred from homology"/>
<dbReference type="EMBL" id="CZRL01000120">
    <property type="protein sequence ID" value="CUS55096.1"/>
    <property type="molecule type" value="Genomic_DNA"/>
</dbReference>
<organism evidence="5">
    <name type="scientific">hydrothermal vent metagenome</name>
    <dbReference type="NCBI Taxonomy" id="652676"/>
    <lineage>
        <taxon>unclassified sequences</taxon>
        <taxon>metagenomes</taxon>
        <taxon>ecological metagenomes</taxon>
    </lineage>
</organism>
<reference evidence="5" key="1">
    <citation type="submission" date="2015-10" db="EMBL/GenBank/DDBJ databases">
        <authorList>
            <person name="Gilbert D.G."/>
        </authorList>
    </citation>
    <scope>NUCLEOTIDE SEQUENCE</scope>
</reference>
<protein>
    <submittedName>
        <fullName evidence="5">O-succinylbenzoic acid--CoA ligase</fullName>
        <ecNumber evidence="5">6.2.1.26</ecNumber>
    </submittedName>
</protein>
<feature type="domain" description="AMP-binding enzyme C-terminal" evidence="4">
    <location>
        <begin position="425"/>
        <end position="500"/>
    </location>
</feature>
<comment type="similarity">
    <text evidence="1">Belongs to the ATP-dependent AMP-binding enzyme family.</text>
</comment>
<keyword evidence="2 5" id="KW-0436">Ligase</keyword>
<feature type="domain" description="AMP-dependent synthetase/ligase" evidence="3">
    <location>
        <begin position="13"/>
        <end position="375"/>
    </location>
</feature>
<sequence length="513" mass="54560">MLTLVSALIRARQHFAHRPAFFTDDGRQIHWATHCDEVSRLAGALVALGLKPGDRFAILAANSLRQATLIHAGFWMGAVATPINTRLAPTEIAQILDDSQPACIWVGATALPIFDTPELNAWSDRAIDLEDSTGGAMTNSYSALLAPAEPADVFEAGEDSPAILLYTGGTTGRGKGVALSHRNVVSNGLQVGLALSVTGMDRMLHVAPMFHSADLLGTAVTLAGGSHAYLATPTPESFVDALESMKITYTMVPPTILQQVLAHGLLSQRDLTALRIFISGGAHVPLELLQKAQSFLSNGSMVHGFGLTETSPILTMMHYTQVCESQGPDSSALSSVGRPLAGVDTRILDSTDRDVPIGETGELVVRGPNVATEYLDCPEISESAFKNGWFYTGDIGSIDSDGFLSIVDRKKDMIITGGENVYSAEVEAVLRQHPEVSDAAVIGVPDDTYGEAVFAVLVAAGQAAPDIQSVIDFARQRIGGYKIPRQLEFVDELPKSALGKVLKAELRARYGAA</sequence>
<dbReference type="FunFam" id="3.30.300.30:FF:000008">
    <property type="entry name" value="2,3-dihydroxybenzoate-AMP ligase"/>
    <property type="match status" value="1"/>
</dbReference>
<dbReference type="Pfam" id="PF00501">
    <property type="entry name" value="AMP-binding"/>
    <property type="match status" value="1"/>
</dbReference>